<dbReference type="EMBL" id="JAGINW010000001">
    <property type="protein sequence ID" value="MBP2327575.1"/>
    <property type="molecule type" value="Genomic_DNA"/>
</dbReference>
<dbReference type="Pfam" id="PF25872">
    <property type="entry name" value="HTH_77"/>
    <property type="match status" value="1"/>
</dbReference>
<evidence type="ECO:0000256" key="1">
    <source>
        <dbReference type="SAM" id="MobiDB-lite"/>
    </source>
</evidence>
<dbReference type="PANTHER" id="PTHR47691">
    <property type="entry name" value="REGULATOR-RELATED"/>
    <property type="match status" value="1"/>
</dbReference>
<dbReference type="Proteomes" id="UP001519332">
    <property type="component" value="Unassembled WGS sequence"/>
</dbReference>
<dbReference type="InterPro" id="IPR058852">
    <property type="entry name" value="HTH_77"/>
</dbReference>
<feature type="region of interest" description="Disordered" evidence="1">
    <location>
        <begin position="309"/>
        <end position="338"/>
    </location>
</feature>
<feature type="compositionally biased region" description="Polar residues" evidence="1">
    <location>
        <begin position="309"/>
        <end position="331"/>
    </location>
</feature>
<accession>A0ABS4TUD7</accession>
<dbReference type="RefSeq" id="WP_209644500.1">
    <property type="nucleotide sequence ID" value="NZ_JAGINW010000001.1"/>
</dbReference>
<comment type="caution">
    <text evidence="3">The sequence shown here is derived from an EMBL/GenBank/DDBJ whole genome shotgun (WGS) entry which is preliminary data.</text>
</comment>
<feature type="domain" description="Winged helix-turn-helix" evidence="2">
    <location>
        <begin position="171"/>
        <end position="246"/>
    </location>
</feature>
<keyword evidence="4" id="KW-1185">Reference proteome</keyword>
<gene>
    <name evidence="3" type="ORF">JOF56_007960</name>
</gene>
<name>A0ABS4TUD7_9PSEU</name>
<dbReference type="PANTHER" id="PTHR47691:SF3">
    <property type="entry name" value="HTH-TYPE TRANSCRIPTIONAL REGULATOR RV0890C-RELATED"/>
    <property type="match status" value="1"/>
</dbReference>
<evidence type="ECO:0000259" key="2">
    <source>
        <dbReference type="Pfam" id="PF25872"/>
    </source>
</evidence>
<organism evidence="3 4">
    <name type="scientific">Kibdelosporangium banguiense</name>
    <dbReference type="NCBI Taxonomy" id="1365924"/>
    <lineage>
        <taxon>Bacteria</taxon>
        <taxon>Bacillati</taxon>
        <taxon>Actinomycetota</taxon>
        <taxon>Actinomycetes</taxon>
        <taxon>Pseudonocardiales</taxon>
        <taxon>Pseudonocardiaceae</taxon>
        <taxon>Kibdelosporangium</taxon>
    </lineage>
</organism>
<evidence type="ECO:0000313" key="4">
    <source>
        <dbReference type="Proteomes" id="UP001519332"/>
    </source>
</evidence>
<evidence type="ECO:0000313" key="3">
    <source>
        <dbReference type="EMBL" id="MBP2327575.1"/>
    </source>
</evidence>
<proteinExistence type="predicted"/>
<sequence>MLAEFLADKHLLLVLDNCEHVLACCGHLVARLLSAAARLSVLATSREPLGIPGEQLWPVPPLSVPPADGDAQVPEQSPEALVLFEHRASAVAPGFTVGQDNWLAVARLCRRLDGLPLAIELAAVRMPILSAEQMLERLEDRFALLTAGSRTALPRHQTLRATVDWSFELCSEPERALWARCSVFAGDFNLDAAERVCAGAGLATGEVFEAVSGLIDKSVLVRDECGHVVRYRILETIREYGRQRLEQAGDTAAVLRRHRDYYLHLAEQADVNVSGPRQYEWAERLRAERANMGAALDYCLTRCRQTTTPARPVRTTSSAGLGNNAPTSTRRWTTRAIP</sequence>
<protein>
    <submittedName>
        <fullName evidence="3">ATPase</fullName>
    </submittedName>
</protein>
<reference evidence="3 4" key="1">
    <citation type="submission" date="2021-03" db="EMBL/GenBank/DDBJ databases">
        <title>Sequencing the genomes of 1000 actinobacteria strains.</title>
        <authorList>
            <person name="Klenk H.-P."/>
        </authorList>
    </citation>
    <scope>NUCLEOTIDE SEQUENCE [LARGE SCALE GENOMIC DNA]</scope>
    <source>
        <strain evidence="3 4">DSM 46670</strain>
    </source>
</reference>